<dbReference type="Pfam" id="PF00378">
    <property type="entry name" value="ECH_1"/>
    <property type="match status" value="1"/>
</dbReference>
<dbReference type="FunFam" id="1.10.12.10:FF:000001">
    <property type="entry name" value="Probable enoyl-CoA hydratase, mitochondrial"/>
    <property type="match status" value="1"/>
</dbReference>
<evidence type="ECO:0000256" key="1">
    <source>
        <dbReference type="ARBA" id="ARBA00005086"/>
    </source>
</evidence>
<evidence type="ECO:0000256" key="6">
    <source>
        <dbReference type="ARBA" id="ARBA00067035"/>
    </source>
</evidence>
<dbReference type="AlphaFoldDB" id="A0A0E4GDJ0"/>
<protein>
    <recommendedName>
        <fullName evidence="6">short-chain-enoyl-CoA hydratase</fullName>
        <ecNumber evidence="6">4.2.1.150</ecNumber>
    </recommendedName>
</protein>
<keyword evidence="9" id="KW-1185">Reference proteome</keyword>
<dbReference type="RefSeq" id="WP_046500066.1">
    <property type="nucleotide sequence ID" value="NZ_CGIH01000052.1"/>
</dbReference>
<proteinExistence type="inferred from homology"/>
<evidence type="ECO:0000256" key="7">
    <source>
        <dbReference type="RuleBase" id="RU003707"/>
    </source>
</evidence>
<dbReference type="PANTHER" id="PTHR11941">
    <property type="entry name" value="ENOYL-COA HYDRATASE-RELATED"/>
    <property type="match status" value="1"/>
</dbReference>
<dbReference type="Proteomes" id="UP000045545">
    <property type="component" value="Unassembled WGS sequence"/>
</dbReference>
<dbReference type="GO" id="GO:0006635">
    <property type="term" value="P:fatty acid beta-oxidation"/>
    <property type="evidence" value="ECO:0007669"/>
    <property type="project" value="TreeGrafter"/>
</dbReference>
<accession>A0A0E4GDJ0</accession>
<dbReference type="Gene3D" id="3.90.226.10">
    <property type="entry name" value="2-enoyl-CoA Hydratase, Chain A, domain 1"/>
    <property type="match status" value="1"/>
</dbReference>
<dbReference type="InterPro" id="IPR001753">
    <property type="entry name" value="Enoyl-CoA_hydra/iso"/>
</dbReference>
<dbReference type="NCBIfam" id="NF004475">
    <property type="entry name" value="PRK05809.1"/>
    <property type="match status" value="1"/>
</dbReference>
<evidence type="ECO:0000256" key="4">
    <source>
        <dbReference type="ARBA" id="ARBA00023239"/>
    </source>
</evidence>
<comment type="catalytic activity">
    <reaction evidence="5">
        <text>a short-chain (3S)-3-hydroxyacyl-CoA = a short-chain (2E)-enoyl-CoA + H2O</text>
        <dbReference type="Rhea" id="RHEA:52664"/>
        <dbReference type="ChEBI" id="CHEBI:15377"/>
        <dbReference type="ChEBI" id="CHEBI:87488"/>
        <dbReference type="ChEBI" id="CHEBI:136760"/>
        <dbReference type="EC" id="4.2.1.150"/>
    </reaction>
</comment>
<dbReference type="PANTHER" id="PTHR11941:SF54">
    <property type="entry name" value="ENOYL-COA HYDRATASE, MITOCHONDRIAL"/>
    <property type="match status" value="1"/>
</dbReference>
<evidence type="ECO:0000313" key="9">
    <source>
        <dbReference type="Proteomes" id="UP000045545"/>
    </source>
</evidence>
<comment type="pathway">
    <text evidence="1">Lipid metabolism; butanoate metabolism.</text>
</comment>
<dbReference type="InterPro" id="IPR018376">
    <property type="entry name" value="Enoyl-CoA_hyd/isom_CS"/>
</dbReference>
<evidence type="ECO:0000256" key="5">
    <source>
        <dbReference type="ARBA" id="ARBA00050624"/>
    </source>
</evidence>
<dbReference type="EC" id="4.2.1.150" evidence="6"/>
<dbReference type="InterPro" id="IPR014748">
    <property type="entry name" value="Enoyl-CoA_hydra_C"/>
</dbReference>
<comment type="similarity">
    <text evidence="2 7">Belongs to the enoyl-CoA hydratase/isomerase family.</text>
</comment>
<comment type="subunit">
    <text evidence="3">Homotetramer.</text>
</comment>
<dbReference type="CDD" id="cd06558">
    <property type="entry name" value="crotonase-like"/>
    <property type="match status" value="1"/>
</dbReference>
<dbReference type="STRING" id="690567.2748"/>
<dbReference type="EMBL" id="CGIH01000052">
    <property type="protein sequence ID" value="CFY10325.1"/>
    <property type="molecule type" value="Genomic_DNA"/>
</dbReference>
<dbReference type="GO" id="GO:0018812">
    <property type="term" value="F:3-hydroxyacyl-CoA dehydratase activity"/>
    <property type="evidence" value="ECO:0007669"/>
    <property type="project" value="UniProtKB-EC"/>
</dbReference>
<dbReference type="Gene3D" id="1.10.12.10">
    <property type="entry name" value="Lyase 2-enoyl-coa Hydratase, Chain A, domain 2"/>
    <property type="match status" value="1"/>
</dbReference>
<organism evidence="8 9">
    <name type="scientific">Syntrophomonas zehnderi OL-4</name>
    <dbReference type="NCBI Taxonomy" id="690567"/>
    <lineage>
        <taxon>Bacteria</taxon>
        <taxon>Bacillati</taxon>
        <taxon>Bacillota</taxon>
        <taxon>Clostridia</taxon>
        <taxon>Eubacteriales</taxon>
        <taxon>Syntrophomonadaceae</taxon>
        <taxon>Syntrophomonas</taxon>
    </lineage>
</organism>
<evidence type="ECO:0000256" key="2">
    <source>
        <dbReference type="ARBA" id="ARBA00005254"/>
    </source>
</evidence>
<dbReference type="PROSITE" id="PS00166">
    <property type="entry name" value="ENOYL_COA_HYDRATASE"/>
    <property type="match status" value="1"/>
</dbReference>
<evidence type="ECO:0000256" key="3">
    <source>
        <dbReference type="ARBA" id="ARBA00011881"/>
    </source>
</evidence>
<gene>
    <name evidence="8" type="ORF">2748</name>
</gene>
<dbReference type="SUPFAM" id="SSF52096">
    <property type="entry name" value="ClpP/crotonase"/>
    <property type="match status" value="1"/>
</dbReference>
<evidence type="ECO:0000313" key="8">
    <source>
        <dbReference type="EMBL" id="CFY10325.1"/>
    </source>
</evidence>
<keyword evidence="4" id="KW-0456">Lyase</keyword>
<sequence length="260" mass="28141">MTYENVILDKEDNLATLYINRPKAMNALNRETLLDIKAVLMDVKNDSDVKTLIITGSGEKAFVAGADIAYMHNLSVSEARAFSQLGQDVFRMIELMEKPVIAAINGFALGGGCELAMACDIRLAAEHAVFGQPEVGLGVIPGYGGTQRLARLVGEGRAKELIFTGDTIKTPEAYRIGLVNHVYPGSELMDQAKKLAGKIARQAPLAVGYSKTAVGKGLQVDIDTGIGMESDLFGMCFATEDQKEGMKAFMEKRKPDFKTK</sequence>
<name>A0A0E4GDJ0_9FIRM</name>
<dbReference type="OrthoDB" id="9775794at2"/>
<reference evidence="8 9" key="1">
    <citation type="submission" date="2015-03" db="EMBL/GenBank/DDBJ databases">
        <authorList>
            <person name="Murphy D."/>
        </authorList>
    </citation>
    <scope>NUCLEOTIDE SEQUENCE [LARGE SCALE GENOMIC DNA]</scope>
    <source>
        <strain evidence="8 9">OL-4</strain>
    </source>
</reference>
<dbReference type="InterPro" id="IPR029045">
    <property type="entry name" value="ClpP/crotonase-like_dom_sf"/>
</dbReference>
<dbReference type="FunFam" id="3.90.226.10:FF:000009">
    <property type="entry name" value="Carnitinyl-CoA dehydratase"/>
    <property type="match status" value="1"/>
</dbReference>